<feature type="chain" id="PRO_5022828141" description="TRP C-terminal domain-containing protein" evidence="2">
    <location>
        <begin position="19"/>
        <end position="470"/>
    </location>
</feature>
<keyword evidence="4" id="KW-1185">Reference proteome</keyword>
<feature type="transmembrane region" description="Helical" evidence="1">
    <location>
        <begin position="59"/>
        <end position="86"/>
    </location>
</feature>
<gene>
    <name evidence="3" type="ORF">FNF29_06029</name>
</gene>
<dbReference type="AlphaFoldDB" id="A0A5A8CA17"/>
<reference evidence="3 4" key="1">
    <citation type="submission" date="2019-07" db="EMBL/GenBank/DDBJ databases">
        <title>Genomes of Cafeteria roenbergensis.</title>
        <authorList>
            <person name="Fischer M.G."/>
            <person name="Hackl T."/>
            <person name="Roman M."/>
        </authorList>
    </citation>
    <scope>NUCLEOTIDE SEQUENCE [LARGE SCALE GENOMIC DNA]</scope>
    <source>
        <strain evidence="3 4">BVI</strain>
    </source>
</reference>
<evidence type="ECO:0000256" key="2">
    <source>
        <dbReference type="SAM" id="SignalP"/>
    </source>
</evidence>
<dbReference type="Proteomes" id="UP000323011">
    <property type="component" value="Unassembled WGS sequence"/>
</dbReference>
<evidence type="ECO:0000313" key="3">
    <source>
        <dbReference type="EMBL" id="KAA0149324.1"/>
    </source>
</evidence>
<evidence type="ECO:0000313" key="4">
    <source>
        <dbReference type="Proteomes" id="UP000323011"/>
    </source>
</evidence>
<organism evidence="3 4">
    <name type="scientific">Cafeteria roenbergensis</name>
    <name type="common">Marine flagellate</name>
    <dbReference type="NCBI Taxonomy" id="33653"/>
    <lineage>
        <taxon>Eukaryota</taxon>
        <taxon>Sar</taxon>
        <taxon>Stramenopiles</taxon>
        <taxon>Bigyra</taxon>
        <taxon>Opalozoa</taxon>
        <taxon>Bicosoecida</taxon>
        <taxon>Cafeteriaceae</taxon>
        <taxon>Cafeteria</taxon>
    </lineage>
</organism>
<evidence type="ECO:0008006" key="5">
    <source>
        <dbReference type="Google" id="ProtNLM"/>
    </source>
</evidence>
<name>A0A5A8CA17_CAFRO</name>
<evidence type="ECO:0000256" key="1">
    <source>
        <dbReference type="SAM" id="Phobius"/>
    </source>
</evidence>
<proteinExistence type="predicted"/>
<feature type="transmembrane region" description="Helical" evidence="1">
    <location>
        <begin position="295"/>
        <end position="318"/>
    </location>
</feature>
<feature type="transmembrane region" description="Helical" evidence="1">
    <location>
        <begin position="222"/>
        <end position="241"/>
    </location>
</feature>
<sequence>MVVVYFFLCYQAIIVAVAATWRFSPALSDGTFLSNDFSVLAFFPASGGGQGWGPPTPEFVAMAAASAVAGLVWGILAPAVAVYWLFRHRKRLLEQSVQDRFGLFLDGFKLGLQNDGLDFMLGRTSTLLASNLMTEVSAADLQRDLQDFLVVENPRGSARSRLVTIQQTLSSEALGKSSFRVRHMLAAFAEQMYADNSWWWPIFLLASRTALVLLNVATTNDLASRAFWGAVVVVALALAHTMVQPYAAKAAGLAESLTLVTQGVAAVLSLFFFAFDWDSPTIKSLTILGSIELRVVSAATAVAQVTAAMQIAGVTVMAGNAAVQLVMVAFNALRPGEPIVQEEQTQVVASETLSWWLSSLMACLTCSDRWTKLPEADPEASGSAGDATVVYCFGPLQCKSQRRMWQWCALGCFCQCWCQRPEPLSAKSVLGTVTKAKLLSQYMVRHSKSETGEVSRMFYNEGVAAAAAVS</sequence>
<feature type="signal peptide" evidence="2">
    <location>
        <begin position="1"/>
        <end position="18"/>
    </location>
</feature>
<keyword evidence="2" id="KW-0732">Signal</keyword>
<keyword evidence="1" id="KW-0472">Membrane</keyword>
<comment type="caution">
    <text evidence="3">The sequence shown here is derived from an EMBL/GenBank/DDBJ whole genome shotgun (WGS) entry which is preliminary data.</text>
</comment>
<dbReference type="EMBL" id="VLTN01000044">
    <property type="protein sequence ID" value="KAA0149324.1"/>
    <property type="molecule type" value="Genomic_DNA"/>
</dbReference>
<feature type="transmembrane region" description="Helical" evidence="1">
    <location>
        <begin position="253"/>
        <end position="275"/>
    </location>
</feature>
<keyword evidence="1" id="KW-1133">Transmembrane helix</keyword>
<accession>A0A5A8CA17</accession>
<protein>
    <recommendedName>
        <fullName evidence="5">TRP C-terminal domain-containing protein</fullName>
    </recommendedName>
</protein>
<keyword evidence="1" id="KW-0812">Transmembrane</keyword>